<reference evidence="3" key="1">
    <citation type="submission" date="2022-01" db="EMBL/GenBank/DDBJ databases">
        <authorList>
            <person name="King R."/>
        </authorList>
    </citation>
    <scope>NUCLEOTIDE SEQUENCE</scope>
</reference>
<evidence type="ECO:0000256" key="1">
    <source>
        <dbReference type="SAM" id="MobiDB-lite"/>
    </source>
</evidence>
<reference evidence="3" key="2">
    <citation type="submission" date="2022-10" db="EMBL/GenBank/DDBJ databases">
        <authorList>
            <consortium name="ENA_rothamsted_submissions"/>
            <consortium name="culmorum"/>
            <person name="King R."/>
        </authorList>
    </citation>
    <scope>NUCLEOTIDE SEQUENCE</scope>
</reference>
<dbReference type="Proteomes" id="UP001153737">
    <property type="component" value="Chromosome 5"/>
</dbReference>
<organism evidence="3 4">
    <name type="scientific">Phaedon cochleariae</name>
    <name type="common">Mustard beetle</name>
    <dbReference type="NCBI Taxonomy" id="80249"/>
    <lineage>
        <taxon>Eukaryota</taxon>
        <taxon>Metazoa</taxon>
        <taxon>Ecdysozoa</taxon>
        <taxon>Arthropoda</taxon>
        <taxon>Hexapoda</taxon>
        <taxon>Insecta</taxon>
        <taxon>Pterygota</taxon>
        <taxon>Neoptera</taxon>
        <taxon>Endopterygota</taxon>
        <taxon>Coleoptera</taxon>
        <taxon>Polyphaga</taxon>
        <taxon>Cucujiformia</taxon>
        <taxon>Chrysomeloidea</taxon>
        <taxon>Chrysomelidae</taxon>
        <taxon>Chrysomelinae</taxon>
        <taxon>Chrysomelini</taxon>
        <taxon>Phaedon</taxon>
    </lineage>
</organism>
<dbReference type="EMBL" id="OU896711">
    <property type="protein sequence ID" value="CAG9822162.1"/>
    <property type="molecule type" value="Genomic_DNA"/>
</dbReference>
<keyword evidence="4" id="KW-1185">Reference proteome</keyword>
<gene>
    <name evidence="3" type="ORF">PHAECO_LOCUS9402</name>
</gene>
<sequence length="247" mass="28243">MLNRVLEPGKKSVLHEKNIICTPKRRVEDKSRQKETENIDGREKFVSPKNLLQGHTHAEISSSENASRNEFRKLVLSKLNTLLKKSDQIEERLIALEQLRQNKADDDVESDEEGIGIPLTNLAELDDFEEKIKTNSDYSRKLINVLKRSGGSDVNSIIYGIMRQLLTNSLAQKFSWVGFKGKKNFKELRLAKLITKTVRIHKNTITDDVIAEAISKWLAQAQLRASREEMRANKNKSNNSVEESDEN</sequence>
<dbReference type="AlphaFoldDB" id="A0A9N9X4A3"/>
<proteinExistence type="predicted"/>
<evidence type="ECO:0000313" key="4">
    <source>
        <dbReference type="Proteomes" id="UP001153737"/>
    </source>
</evidence>
<dbReference type="OrthoDB" id="6778652at2759"/>
<name>A0A9N9X4A3_PHACE</name>
<dbReference type="PANTHER" id="PTHR34153">
    <property type="entry name" value="SI:CH211-262H13.3-RELATED-RELATED"/>
    <property type="match status" value="1"/>
</dbReference>
<dbReference type="InterPro" id="IPR032071">
    <property type="entry name" value="DUF4806"/>
</dbReference>
<evidence type="ECO:0000313" key="3">
    <source>
        <dbReference type="EMBL" id="CAG9822162.1"/>
    </source>
</evidence>
<feature type="region of interest" description="Disordered" evidence="1">
    <location>
        <begin position="26"/>
        <end position="45"/>
    </location>
</feature>
<dbReference type="PANTHER" id="PTHR34153:SF2">
    <property type="entry name" value="SI:CH211-262H13.3-RELATED"/>
    <property type="match status" value="1"/>
</dbReference>
<evidence type="ECO:0000259" key="2">
    <source>
        <dbReference type="Pfam" id="PF16064"/>
    </source>
</evidence>
<dbReference type="Pfam" id="PF16064">
    <property type="entry name" value="DUF4806"/>
    <property type="match status" value="1"/>
</dbReference>
<feature type="domain" description="DUF4806" evidence="2">
    <location>
        <begin position="112"/>
        <end position="191"/>
    </location>
</feature>
<protein>
    <recommendedName>
        <fullName evidence="2">DUF4806 domain-containing protein</fullName>
    </recommendedName>
</protein>
<feature type="region of interest" description="Disordered" evidence="1">
    <location>
        <begin position="228"/>
        <end position="247"/>
    </location>
</feature>
<accession>A0A9N9X4A3</accession>